<sequence length="112" mass="12869">MKNFEESDFNQRQLQMMAGEIALFKGEEISLGDLVKRLKALHRALESPSDDWSENFLSEWGSLETMRAADLDRKERGVAASYDETADIRVRALASEALERLDHLVRERLKSE</sequence>
<evidence type="ECO:0000313" key="1">
    <source>
        <dbReference type="EMBL" id="MBM7125997.1"/>
    </source>
</evidence>
<comment type="caution">
    <text evidence="1">The sequence shown here is derived from an EMBL/GenBank/DDBJ whole genome shotgun (WGS) entry which is preliminary data.</text>
</comment>
<proteinExistence type="predicted"/>
<organism evidence="1 2">
    <name type="scientific">Dyella flava</name>
    <dbReference type="NCBI Taxonomy" id="1920170"/>
    <lineage>
        <taxon>Bacteria</taxon>
        <taxon>Pseudomonadati</taxon>
        <taxon>Pseudomonadota</taxon>
        <taxon>Gammaproteobacteria</taxon>
        <taxon>Lysobacterales</taxon>
        <taxon>Rhodanobacteraceae</taxon>
        <taxon>Dyella</taxon>
    </lineage>
</organism>
<dbReference type="Proteomes" id="UP001430149">
    <property type="component" value="Unassembled WGS sequence"/>
</dbReference>
<protein>
    <submittedName>
        <fullName evidence="1">Uncharacterized protein</fullName>
    </submittedName>
</protein>
<keyword evidence="2" id="KW-1185">Reference proteome</keyword>
<accession>A0ABS2K5G8</accession>
<dbReference type="EMBL" id="JADIKE010000036">
    <property type="protein sequence ID" value="MBM7125997.1"/>
    <property type="molecule type" value="Genomic_DNA"/>
</dbReference>
<gene>
    <name evidence="1" type="ORF">ISP19_11525</name>
</gene>
<evidence type="ECO:0000313" key="2">
    <source>
        <dbReference type="Proteomes" id="UP001430149"/>
    </source>
</evidence>
<name>A0ABS2K5G8_9GAMM</name>
<reference evidence="1" key="1">
    <citation type="submission" date="2020-10" db="EMBL/GenBank/DDBJ databases">
        <title>Phylogeny of dyella-like bacteria.</title>
        <authorList>
            <person name="Fu J."/>
        </authorList>
    </citation>
    <scope>NUCLEOTIDE SEQUENCE</scope>
    <source>
        <strain evidence="1">DHOC52</strain>
    </source>
</reference>
<dbReference type="RefSeq" id="WP_204682228.1">
    <property type="nucleotide sequence ID" value="NZ_BSNR01000012.1"/>
</dbReference>